<gene>
    <name evidence="2" type="ORF">UFOPK1493_03587</name>
</gene>
<dbReference type="AlphaFoldDB" id="A0A6J6FKJ7"/>
<protein>
    <submittedName>
        <fullName evidence="2">Unannotated protein</fullName>
    </submittedName>
</protein>
<proteinExistence type="predicted"/>
<feature type="region of interest" description="Disordered" evidence="1">
    <location>
        <begin position="1"/>
        <end position="35"/>
    </location>
</feature>
<organism evidence="2">
    <name type="scientific">freshwater metagenome</name>
    <dbReference type="NCBI Taxonomy" id="449393"/>
    <lineage>
        <taxon>unclassified sequences</taxon>
        <taxon>metagenomes</taxon>
        <taxon>ecological metagenomes</taxon>
    </lineage>
</organism>
<evidence type="ECO:0000313" key="2">
    <source>
        <dbReference type="EMBL" id="CAB4588249.1"/>
    </source>
</evidence>
<reference evidence="2" key="1">
    <citation type="submission" date="2020-05" db="EMBL/GenBank/DDBJ databases">
        <authorList>
            <person name="Chiriac C."/>
            <person name="Salcher M."/>
            <person name="Ghai R."/>
            <person name="Kavagutti S V."/>
        </authorList>
    </citation>
    <scope>NUCLEOTIDE SEQUENCE</scope>
</reference>
<name>A0A6J6FKJ7_9ZZZZ</name>
<accession>A0A6J6FKJ7</accession>
<evidence type="ECO:0000256" key="1">
    <source>
        <dbReference type="SAM" id="MobiDB-lite"/>
    </source>
</evidence>
<sequence length="209" mass="22127">MDGQPERRVALTLIDSARTPRGANRERRRDANAPAGQVPTVATVPANNSLTTARQIDKTRRALGGITELAVGPAPAPSTGPLPRVVTHAPDPVAAFPCGASTRRLDEPLRTKFAAGDMHLGELLGWRDGTLDTVCVNGWLVLTQRPDGIGAVGSSQPDGLPGLGVRLPTIPDRRSGCRRATNVLVTLSSIVRSVTRPESSIRNWSPSRG</sequence>
<dbReference type="EMBL" id="CAEZSR010000209">
    <property type="protein sequence ID" value="CAB4588249.1"/>
    <property type="molecule type" value="Genomic_DNA"/>
</dbReference>